<keyword evidence="1" id="KW-1133">Transmembrane helix</keyword>
<proteinExistence type="predicted"/>
<protein>
    <submittedName>
        <fullName evidence="2">Uncharacterized protein</fullName>
    </submittedName>
</protein>
<dbReference type="AlphaFoldDB" id="A0AAN7W9S5"/>
<keyword evidence="1" id="KW-0472">Membrane</keyword>
<keyword evidence="1" id="KW-0812">Transmembrane</keyword>
<dbReference type="Proteomes" id="UP001310594">
    <property type="component" value="Unassembled WGS sequence"/>
</dbReference>
<evidence type="ECO:0000313" key="3">
    <source>
        <dbReference type="Proteomes" id="UP001310594"/>
    </source>
</evidence>
<evidence type="ECO:0000313" key="2">
    <source>
        <dbReference type="EMBL" id="KAK5704297.1"/>
    </source>
</evidence>
<organism evidence="2 3">
    <name type="scientific">Elasticomyces elasticus</name>
    <dbReference type="NCBI Taxonomy" id="574655"/>
    <lineage>
        <taxon>Eukaryota</taxon>
        <taxon>Fungi</taxon>
        <taxon>Dikarya</taxon>
        <taxon>Ascomycota</taxon>
        <taxon>Pezizomycotina</taxon>
        <taxon>Dothideomycetes</taxon>
        <taxon>Dothideomycetidae</taxon>
        <taxon>Mycosphaerellales</taxon>
        <taxon>Teratosphaeriaceae</taxon>
        <taxon>Elasticomyces</taxon>
    </lineage>
</organism>
<evidence type="ECO:0000256" key="1">
    <source>
        <dbReference type="SAM" id="Phobius"/>
    </source>
</evidence>
<feature type="transmembrane region" description="Helical" evidence="1">
    <location>
        <begin position="63"/>
        <end position="81"/>
    </location>
</feature>
<accession>A0AAN7W9S5</accession>
<name>A0AAN7W9S5_9PEZI</name>
<sequence length="145" mass="16952">MIYELTVTAPDQRVLYTGHTDSWGDMLLYGLKPAHPWGIYPTVLDARQPPITRVSRQLRNETLGMFYAANTFAIVLPGYWWPTARRSVDVFLRWMKAIGEGNRRAITKLYVCSQIYPYWQGKTFDQIMQEANLQWADGIIRELHR</sequence>
<comment type="caution">
    <text evidence="2">The sequence shown here is derived from an EMBL/GenBank/DDBJ whole genome shotgun (WGS) entry which is preliminary data.</text>
</comment>
<dbReference type="EMBL" id="JAVRQU010000004">
    <property type="protein sequence ID" value="KAK5704297.1"/>
    <property type="molecule type" value="Genomic_DNA"/>
</dbReference>
<gene>
    <name evidence="2" type="ORF">LTR97_003313</name>
</gene>
<reference evidence="2" key="1">
    <citation type="submission" date="2023-08" db="EMBL/GenBank/DDBJ databases">
        <title>Black Yeasts Isolated from many extreme environments.</title>
        <authorList>
            <person name="Coleine C."/>
            <person name="Stajich J.E."/>
            <person name="Selbmann L."/>
        </authorList>
    </citation>
    <scope>NUCLEOTIDE SEQUENCE</scope>
    <source>
        <strain evidence="2">CCFEE 5810</strain>
    </source>
</reference>